<proteinExistence type="predicted"/>
<dbReference type="Proteomes" id="UP000533429">
    <property type="component" value="Unassembled WGS sequence"/>
</dbReference>
<feature type="domain" description="HPr" evidence="1">
    <location>
        <begin position="2"/>
        <end position="40"/>
    </location>
</feature>
<protein>
    <submittedName>
        <fullName evidence="2">HPr family phosphocarrier protein</fullName>
    </submittedName>
</protein>
<dbReference type="PROSITE" id="PS51350">
    <property type="entry name" value="PTS_HPR_DOM"/>
    <property type="match status" value="1"/>
</dbReference>
<sequence length="40" mass="4451">MTTSRQVYIKNRLGLHARAAIKIVETAQSYQATITLCNGE</sequence>
<gene>
    <name evidence="2" type="ORF">HWA77_00280</name>
</gene>
<dbReference type="AlphaFoldDB" id="A0A850QPH4"/>
<dbReference type="Pfam" id="PF00381">
    <property type="entry name" value="PTS-HPr"/>
    <property type="match status" value="1"/>
</dbReference>
<evidence type="ECO:0000313" key="2">
    <source>
        <dbReference type="EMBL" id="NVO98639.1"/>
    </source>
</evidence>
<evidence type="ECO:0000259" key="1">
    <source>
        <dbReference type="PROSITE" id="PS51350"/>
    </source>
</evidence>
<feature type="non-terminal residue" evidence="2">
    <location>
        <position position="40"/>
    </location>
</feature>
<dbReference type="InterPro" id="IPR000032">
    <property type="entry name" value="HPr-like"/>
</dbReference>
<comment type="caution">
    <text evidence="2">The sequence shown here is derived from an EMBL/GenBank/DDBJ whole genome shotgun (WGS) entry which is preliminary data.</text>
</comment>
<evidence type="ECO:0000313" key="3">
    <source>
        <dbReference type="Proteomes" id="UP000533429"/>
    </source>
</evidence>
<dbReference type="EMBL" id="JABXOR010000015">
    <property type="protein sequence ID" value="NVO98639.1"/>
    <property type="molecule type" value="Genomic_DNA"/>
</dbReference>
<name>A0A850QPH4_PHODD</name>
<dbReference type="Gene3D" id="3.30.1340.10">
    <property type="entry name" value="HPr-like"/>
    <property type="match status" value="1"/>
</dbReference>
<reference evidence="2 3" key="1">
    <citation type="submission" date="2020-06" db="EMBL/GenBank/DDBJ databases">
        <title>Photobacterium damselae subsp. damselae comparative genomics.</title>
        <authorList>
            <person name="Osorio C.R."/>
        </authorList>
    </citation>
    <scope>NUCLEOTIDE SEQUENCE [LARGE SCALE GENOMIC DNA]</scope>
    <source>
        <strain evidence="2 3">TW250/03</strain>
    </source>
</reference>
<dbReference type="InterPro" id="IPR035895">
    <property type="entry name" value="HPr-like_sf"/>
</dbReference>
<organism evidence="2 3">
    <name type="scientific">Photobacterium damselae subsp. damselae</name>
    <name type="common">Listonella damsela</name>
    <dbReference type="NCBI Taxonomy" id="85581"/>
    <lineage>
        <taxon>Bacteria</taxon>
        <taxon>Pseudomonadati</taxon>
        <taxon>Pseudomonadota</taxon>
        <taxon>Gammaproteobacteria</taxon>
        <taxon>Vibrionales</taxon>
        <taxon>Vibrionaceae</taxon>
        <taxon>Photobacterium</taxon>
    </lineage>
</organism>
<dbReference type="SUPFAM" id="SSF55594">
    <property type="entry name" value="HPr-like"/>
    <property type="match status" value="1"/>
</dbReference>
<accession>A0A850QPH4</accession>